<feature type="compositionally biased region" description="Polar residues" evidence="9">
    <location>
        <begin position="966"/>
        <end position="977"/>
    </location>
</feature>
<dbReference type="InterPro" id="IPR051195">
    <property type="entry name" value="Fungal_stress_NST1"/>
</dbReference>
<feature type="compositionally biased region" description="Polar residues" evidence="9">
    <location>
        <begin position="932"/>
        <end position="947"/>
    </location>
</feature>
<evidence type="ECO:0000256" key="1">
    <source>
        <dbReference type="ARBA" id="ARBA00002545"/>
    </source>
</evidence>
<accession>A0AA38VFL8</accession>
<feature type="compositionally biased region" description="Basic residues" evidence="9">
    <location>
        <begin position="171"/>
        <end position="182"/>
    </location>
</feature>
<feature type="compositionally biased region" description="Acidic residues" evidence="9">
    <location>
        <begin position="455"/>
        <end position="485"/>
    </location>
</feature>
<evidence type="ECO:0000256" key="3">
    <source>
        <dbReference type="ARBA" id="ARBA00007112"/>
    </source>
</evidence>
<evidence type="ECO:0000256" key="4">
    <source>
        <dbReference type="ARBA" id="ARBA00020733"/>
    </source>
</evidence>
<dbReference type="Proteomes" id="UP001174694">
    <property type="component" value="Unassembled WGS sequence"/>
</dbReference>
<keyword evidence="6 8" id="KW-0346">Stress response</keyword>
<feature type="compositionally biased region" description="Basic and acidic residues" evidence="9">
    <location>
        <begin position="145"/>
        <end position="161"/>
    </location>
</feature>
<evidence type="ECO:0000256" key="7">
    <source>
        <dbReference type="ARBA" id="ARBA00023054"/>
    </source>
</evidence>
<feature type="compositionally biased region" description="Acidic residues" evidence="9">
    <location>
        <begin position="342"/>
        <end position="368"/>
    </location>
</feature>
<dbReference type="Pfam" id="PF13945">
    <property type="entry name" value="NST1"/>
    <property type="match status" value="1"/>
</dbReference>
<feature type="compositionally biased region" description="Basic and acidic residues" evidence="9">
    <location>
        <begin position="526"/>
        <end position="597"/>
    </location>
</feature>
<reference evidence="10" key="1">
    <citation type="submission" date="2022-07" db="EMBL/GenBank/DDBJ databases">
        <title>Fungi with potential for degradation of polypropylene.</title>
        <authorList>
            <person name="Gostincar C."/>
        </authorList>
    </citation>
    <scope>NUCLEOTIDE SEQUENCE</scope>
    <source>
        <strain evidence="10">EXF-13308</strain>
    </source>
</reference>
<feature type="region of interest" description="Disordered" evidence="9">
    <location>
        <begin position="418"/>
        <end position="490"/>
    </location>
</feature>
<sequence length="1221" mass="132802">MKGGARNQPAAASRQPQPPPTQQQAPASPSAKATAKYTNKDGSKFITVPKIATSTSVELAQPSPTNSTVSGATSQTNPGGAGSNGAGPAAVNRKKQKRRAKAAAKAAAEAGLDDIPANGLPSPAASASHDPKQLDPEAGDETDEGDHHSHAAHNDEFRHQENGYTDLPTSKSKKSKKKKKKANAADLAPPPSEADQQSLAPAVPASPEHRGPGISREKIWNTSSQEERERIKEFWLGLGEDERKSLVKVEKDAVLKKMKEQQKHTCSCSVCGRKRTAIEEELEGLYDAYYEELEQFANHPHHHGDPPMMGSSRNFGLHANRGLPANYSGQQPSRGRIVEHVGDDEEEEGEEEYSEEELEEDEYSDEEPQEIHRDYATDFFNFGNSLTVQGGILTVADDLLKNDGKKFIEMMEQLAERRMAREEDAKDQSYARSFSHNVDGADLMGHNHPPPPPPVEEEEYDEEDEEEEEYDSQEEEYDEEEDTMTEEQRMEEGRRMFQIFAARMFEQRVLTAYREKVAKERQAKLFEEIDEESRKVSQRAEKKAKEAQKRKEKAAQKKAALAEEKARKEAEKAAEEEARRKAEAEKAEEARLKAEEKRRKKEAQKKAEEEERLRKEAERQRQREKQAEAERRAREAKDREKKAKEEARLKEKEARERKEREARERKEKQDQDKREKEARSKVQGEAKEKQKLEEKLAQKLAPVPASIPITLPKRPSQHAANPTVPALPQQPLANHASPQIAVATPALPKAPVPVRPRQASSQQETIASSRTASRSGSGTSQNPSPNPNTSVHTSPGPIGPPSKSSVTGQPAPLISQSASPLQSAGKITPASQPGLFNMPPLGMPFPPGLQQQFPPGFGNRMPHDPMFPPPMGSGFRPPNMMSMPPGLGGPVGGRGFPIPHPPPGFPQQSPDQLPGPFSSSLPKDAAPGPHSRQPSGSFESPSATTAQPIARPAPIGRPGSVVQGGRTMSDTPPNTIPTDYEDPKGHLGSSALLDDSEEQPLPGFRHGSRGGTVAPGPRQAFPPTPFGSLDPAVLFQSSSPWGQPAGLAPFPAGPPPPPGFGPVGWASPTPAFSVPGSTVRSTQPRTVTIRQLLCRACRDLSDKARLSHSATSTPDGSSRNSDPVSDVYIPLDSIKSQIELLKPAMEKSVSEDDILALCETEGNHLNGGGSFDVRDEPSGKTIRWVPSPVLAGGSDALPHIQRAVGAPGEIGSPVIGSGWGR</sequence>
<evidence type="ECO:0000256" key="8">
    <source>
        <dbReference type="RuleBase" id="RU049441"/>
    </source>
</evidence>
<proteinExistence type="inferred from homology"/>
<feature type="compositionally biased region" description="Basic and acidic residues" evidence="9">
    <location>
        <begin position="604"/>
        <end position="697"/>
    </location>
</feature>
<comment type="caution">
    <text evidence="10">The sequence shown here is derived from an EMBL/GenBank/DDBJ whole genome shotgun (WGS) entry which is preliminary data.</text>
</comment>
<feature type="compositionally biased region" description="Low complexity" evidence="9">
    <location>
        <begin position="1"/>
        <end position="15"/>
    </location>
</feature>
<feature type="compositionally biased region" description="Polar residues" evidence="9">
    <location>
        <begin position="52"/>
        <end position="76"/>
    </location>
</feature>
<dbReference type="EMBL" id="JANBVO010000011">
    <property type="protein sequence ID" value="KAJ9148954.1"/>
    <property type="molecule type" value="Genomic_DNA"/>
</dbReference>
<organism evidence="10 11">
    <name type="scientific">Pleurostoma richardsiae</name>
    <dbReference type="NCBI Taxonomy" id="41990"/>
    <lineage>
        <taxon>Eukaryota</taxon>
        <taxon>Fungi</taxon>
        <taxon>Dikarya</taxon>
        <taxon>Ascomycota</taxon>
        <taxon>Pezizomycotina</taxon>
        <taxon>Sordariomycetes</taxon>
        <taxon>Sordariomycetidae</taxon>
        <taxon>Calosphaeriales</taxon>
        <taxon>Pleurostomataceae</taxon>
        <taxon>Pleurostoma</taxon>
    </lineage>
</organism>
<feature type="region of interest" description="Disordered" evidence="9">
    <location>
        <begin position="1104"/>
        <end position="1124"/>
    </location>
</feature>
<feature type="region of interest" description="Disordered" evidence="9">
    <location>
        <begin position="322"/>
        <end position="374"/>
    </location>
</feature>
<feature type="region of interest" description="Disordered" evidence="9">
    <location>
        <begin position="1"/>
        <end position="227"/>
    </location>
</feature>
<comment type="subcellular location">
    <subcellularLocation>
        <location evidence="2 8">Cytoplasm</location>
    </subcellularLocation>
</comment>
<name>A0AA38VFL8_9PEZI</name>
<feature type="compositionally biased region" description="Low complexity" evidence="9">
    <location>
        <begin position="848"/>
        <end position="859"/>
    </location>
</feature>
<gene>
    <name evidence="10" type="ORF">NKR23_g4670</name>
</gene>
<feature type="compositionally biased region" description="Low complexity" evidence="9">
    <location>
        <begin position="22"/>
        <end position="36"/>
    </location>
</feature>
<dbReference type="GO" id="GO:0005737">
    <property type="term" value="C:cytoplasm"/>
    <property type="evidence" value="ECO:0007669"/>
    <property type="project" value="UniProtKB-SubCell"/>
</dbReference>
<feature type="compositionally biased region" description="Basic and acidic residues" evidence="9">
    <location>
        <begin position="207"/>
        <end position="227"/>
    </location>
</feature>
<dbReference type="AlphaFoldDB" id="A0AA38VFL8"/>
<evidence type="ECO:0000313" key="10">
    <source>
        <dbReference type="EMBL" id="KAJ9148954.1"/>
    </source>
</evidence>
<dbReference type="PANTHER" id="PTHR31780:SF10">
    <property type="entry name" value="LD36051P"/>
    <property type="match status" value="1"/>
</dbReference>
<feature type="compositionally biased region" description="Polar residues" evidence="9">
    <location>
        <begin position="1108"/>
        <end position="1123"/>
    </location>
</feature>
<feature type="compositionally biased region" description="Basic residues" evidence="9">
    <location>
        <begin position="92"/>
        <end position="102"/>
    </location>
</feature>
<protein>
    <recommendedName>
        <fullName evidence="4 8">Stress response protein NST1</fullName>
    </recommendedName>
</protein>
<evidence type="ECO:0000313" key="11">
    <source>
        <dbReference type="Proteomes" id="UP001174694"/>
    </source>
</evidence>
<feature type="compositionally biased region" description="Basic and acidic residues" evidence="9">
    <location>
        <begin position="418"/>
        <end position="429"/>
    </location>
</feature>
<keyword evidence="5 8" id="KW-0963">Cytoplasm</keyword>
<evidence type="ECO:0000256" key="6">
    <source>
        <dbReference type="ARBA" id="ARBA00023016"/>
    </source>
</evidence>
<evidence type="ECO:0000256" key="2">
    <source>
        <dbReference type="ARBA" id="ARBA00004496"/>
    </source>
</evidence>
<comment type="similarity">
    <text evidence="3 8">Belongs to the NST1 family.</text>
</comment>
<feature type="compositionally biased region" description="Low complexity" evidence="9">
    <location>
        <begin position="767"/>
        <end position="780"/>
    </location>
</feature>
<dbReference type="InterPro" id="IPR025279">
    <property type="entry name" value="NST1"/>
</dbReference>
<feature type="region of interest" description="Disordered" evidence="9">
    <location>
        <begin position="526"/>
        <end position="1029"/>
    </location>
</feature>
<evidence type="ECO:0000256" key="5">
    <source>
        <dbReference type="ARBA" id="ARBA00022490"/>
    </source>
</evidence>
<dbReference type="PANTHER" id="PTHR31780">
    <property type="entry name" value="STRESS RESPONSE PROTEIN NST1-RELATED"/>
    <property type="match status" value="1"/>
</dbReference>
<comment type="function">
    <text evidence="1 8">May act as a negative regulator of salt tolerance.</text>
</comment>
<keyword evidence="11" id="KW-1185">Reference proteome</keyword>
<evidence type="ECO:0000256" key="9">
    <source>
        <dbReference type="SAM" id="MobiDB-lite"/>
    </source>
</evidence>
<feature type="compositionally biased region" description="Gly residues" evidence="9">
    <location>
        <begin position="886"/>
        <end position="895"/>
    </location>
</feature>
<feature type="compositionally biased region" description="Polar residues" evidence="9">
    <location>
        <begin position="781"/>
        <end position="793"/>
    </location>
</feature>
<keyword evidence="7 8" id="KW-0175">Coiled coil</keyword>